<gene>
    <name evidence="2" type="ORF">MELLADRAFT_63028</name>
</gene>
<reference evidence="3" key="1">
    <citation type="journal article" date="2011" name="Proc. Natl. Acad. Sci. U.S.A.">
        <title>Obligate biotrophy features unraveled by the genomic analysis of rust fungi.</title>
        <authorList>
            <person name="Duplessis S."/>
            <person name="Cuomo C.A."/>
            <person name="Lin Y.-C."/>
            <person name="Aerts A."/>
            <person name="Tisserant E."/>
            <person name="Veneault-Fourrey C."/>
            <person name="Joly D.L."/>
            <person name="Hacquard S."/>
            <person name="Amselem J."/>
            <person name="Cantarel B.L."/>
            <person name="Chiu R."/>
            <person name="Coutinho P.M."/>
            <person name="Feau N."/>
            <person name="Field M."/>
            <person name="Frey P."/>
            <person name="Gelhaye E."/>
            <person name="Goldberg J."/>
            <person name="Grabherr M.G."/>
            <person name="Kodira C.D."/>
            <person name="Kohler A."/>
            <person name="Kuees U."/>
            <person name="Lindquist E.A."/>
            <person name="Lucas S.M."/>
            <person name="Mago R."/>
            <person name="Mauceli E."/>
            <person name="Morin E."/>
            <person name="Murat C."/>
            <person name="Pangilinan J.L."/>
            <person name="Park R."/>
            <person name="Pearson M."/>
            <person name="Quesneville H."/>
            <person name="Rouhier N."/>
            <person name="Sakthikumar S."/>
            <person name="Salamov A.A."/>
            <person name="Schmutz J."/>
            <person name="Selles B."/>
            <person name="Shapiro H."/>
            <person name="Tanguay P."/>
            <person name="Tuskan G.A."/>
            <person name="Henrissat B."/>
            <person name="Van de Peer Y."/>
            <person name="Rouze P."/>
            <person name="Ellis J.G."/>
            <person name="Dodds P.N."/>
            <person name="Schein J.E."/>
            <person name="Zhong S."/>
            <person name="Hamelin R.C."/>
            <person name="Grigoriev I.V."/>
            <person name="Szabo L.J."/>
            <person name="Martin F."/>
        </authorList>
    </citation>
    <scope>NUCLEOTIDE SEQUENCE [LARGE SCALE GENOMIC DNA]</scope>
    <source>
        <strain evidence="3">98AG31 / pathotype 3-4-7</strain>
    </source>
</reference>
<dbReference type="Proteomes" id="UP000001072">
    <property type="component" value="Unassembled WGS sequence"/>
</dbReference>
<keyword evidence="3" id="KW-1185">Reference proteome</keyword>
<feature type="region of interest" description="Disordered" evidence="1">
    <location>
        <begin position="154"/>
        <end position="207"/>
    </location>
</feature>
<sequence length="207" mass="23840">MDLVDQMDYLPTLSRLDLERYFRRPLYQAILDKSGRLHQPMRFASADDVDPFRLITIGPLNSKFDYDRLHRLVDVLCIKHSLPVPAFVDMTGDENWGILVYHNFLRRKIYDISTASIAIRQFPFYPLLSIESQYGWYPYRSILRLESPFPSAVKDSMSDSESGSSVSYRVTSQEKDSVVGNYSDFNSDVSSQENDNGNLVSSQVKED</sequence>
<dbReference type="GeneID" id="18930012"/>
<accession>F4RL09</accession>
<dbReference type="EMBL" id="GL883106">
    <property type="protein sequence ID" value="EGG06818.1"/>
    <property type="molecule type" value="Genomic_DNA"/>
</dbReference>
<feature type="compositionally biased region" description="Low complexity" evidence="1">
    <location>
        <begin position="159"/>
        <end position="171"/>
    </location>
</feature>
<evidence type="ECO:0000313" key="2">
    <source>
        <dbReference type="EMBL" id="EGG06818.1"/>
    </source>
</evidence>
<dbReference type="RefSeq" id="XP_007409778.1">
    <property type="nucleotide sequence ID" value="XM_007409716.1"/>
</dbReference>
<dbReference type="KEGG" id="mlr:MELLADRAFT_63028"/>
<dbReference type="VEuPathDB" id="FungiDB:MELLADRAFT_63028"/>
<proteinExistence type="predicted"/>
<protein>
    <submittedName>
        <fullName evidence="2">Uncharacterized protein</fullName>
    </submittedName>
</protein>
<organism evidence="3">
    <name type="scientific">Melampsora larici-populina (strain 98AG31 / pathotype 3-4-7)</name>
    <name type="common">Poplar leaf rust fungus</name>
    <dbReference type="NCBI Taxonomy" id="747676"/>
    <lineage>
        <taxon>Eukaryota</taxon>
        <taxon>Fungi</taxon>
        <taxon>Dikarya</taxon>
        <taxon>Basidiomycota</taxon>
        <taxon>Pucciniomycotina</taxon>
        <taxon>Pucciniomycetes</taxon>
        <taxon>Pucciniales</taxon>
        <taxon>Melampsoraceae</taxon>
        <taxon>Melampsora</taxon>
    </lineage>
</organism>
<dbReference type="HOGENOM" id="CLU_1326643_0_0_1"/>
<dbReference type="AlphaFoldDB" id="F4RL09"/>
<feature type="compositionally biased region" description="Polar residues" evidence="1">
    <location>
        <begin position="183"/>
        <end position="207"/>
    </location>
</feature>
<dbReference type="InParanoid" id="F4RL09"/>
<evidence type="ECO:0000313" key="3">
    <source>
        <dbReference type="Proteomes" id="UP000001072"/>
    </source>
</evidence>
<evidence type="ECO:0000256" key="1">
    <source>
        <dbReference type="SAM" id="MobiDB-lite"/>
    </source>
</evidence>
<dbReference type="OrthoDB" id="10485055at2759"/>
<name>F4RL09_MELLP</name>